<dbReference type="HOGENOM" id="CLU_1263176_0_0_1"/>
<dbReference type="Proteomes" id="UP000032180">
    <property type="component" value="Chromosome 3"/>
</dbReference>
<proteinExistence type="predicted"/>
<reference evidence="3" key="2">
    <citation type="submission" date="2013-12" db="EMBL/GenBank/DDBJ databases">
        <authorList>
            <person name="Yu Y."/>
            <person name="Lee S."/>
            <person name="de Baynast K."/>
            <person name="Wissotski M."/>
            <person name="Liu L."/>
            <person name="Talag J."/>
            <person name="Goicoechea J."/>
            <person name="Angelova A."/>
            <person name="Jetty R."/>
            <person name="Kudrna D."/>
            <person name="Golser W."/>
            <person name="Rivera L."/>
            <person name="Zhang J."/>
            <person name="Wing R."/>
        </authorList>
    </citation>
    <scope>NUCLEOTIDE SEQUENCE</scope>
</reference>
<reference evidence="2" key="3">
    <citation type="submission" date="2015-04" db="UniProtKB">
        <authorList>
            <consortium name="EnsemblPlants"/>
        </authorList>
    </citation>
    <scope>IDENTIFICATION</scope>
</reference>
<evidence type="ECO:0000313" key="3">
    <source>
        <dbReference type="Proteomes" id="UP000032180"/>
    </source>
</evidence>
<name>A0A0D9VZG2_9ORYZ</name>
<dbReference type="AlphaFoldDB" id="A0A0D9VZG2"/>
<evidence type="ECO:0000313" key="2">
    <source>
        <dbReference type="EnsemblPlants" id="LPERR03G29760.4"/>
    </source>
</evidence>
<protein>
    <submittedName>
        <fullName evidence="2">Uncharacterized protein</fullName>
    </submittedName>
</protein>
<organism evidence="2 3">
    <name type="scientific">Leersia perrieri</name>
    <dbReference type="NCBI Taxonomy" id="77586"/>
    <lineage>
        <taxon>Eukaryota</taxon>
        <taxon>Viridiplantae</taxon>
        <taxon>Streptophyta</taxon>
        <taxon>Embryophyta</taxon>
        <taxon>Tracheophyta</taxon>
        <taxon>Spermatophyta</taxon>
        <taxon>Magnoliopsida</taxon>
        <taxon>Liliopsida</taxon>
        <taxon>Poales</taxon>
        <taxon>Poaceae</taxon>
        <taxon>BOP clade</taxon>
        <taxon>Oryzoideae</taxon>
        <taxon>Oryzeae</taxon>
        <taxon>Oryzinae</taxon>
        <taxon>Leersia</taxon>
    </lineage>
</organism>
<reference evidence="2 3" key="1">
    <citation type="submission" date="2012-08" db="EMBL/GenBank/DDBJ databases">
        <title>Oryza genome evolution.</title>
        <authorList>
            <person name="Wing R.A."/>
        </authorList>
    </citation>
    <scope>NUCLEOTIDE SEQUENCE</scope>
</reference>
<dbReference type="EnsemblPlants" id="LPERR03G29760.4">
    <property type="protein sequence ID" value="LPERR03G29760.4"/>
    <property type="gene ID" value="LPERR03G29760"/>
</dbReference>
<keyword evidence="3" id="KW-1185">Reference proteome</keyword>
<sequence>MPQQPRPFLPEEPVRHVLLRPRENPRVLGRHRLVPKQHLPFPHLVPIVMALHHHVTLRPPVLHRHGRLDPQRLVHRRLHKRHLRQRLHAHLPSVLPHRGAHLRREPPVHARPGPAQPLHQRREQNLHSTKRVEAEGEQHVVDGLLARHAEPIRLVEDAAGSVAEEFREAVVVFPHERRREAERVEQRVLDEGWEAEAEEWTQLEKHPLCDQLRPVTAQR</sequence>
<evidence type="ECO:0000256" key="1">
    <source>
        <dbReference type="SAM" id="MobiDB-lite"/>
    </source>
</evidence>
<dbReference type="Gramene" id="LPERR03G29760.4">
    <property type="protein sequence ID" value="LPERR03G29760.4"/>
    <property type="gene ID" value="LPERR03G29760"/>
</dbReference>
<feature type="region of interest" description="Disordered" evidence="1">
    <location>
        <begin position="88"/>
        <end position="125"/>
    </location>
</feature>
<accession>A0A0D9VZG2</accession>